<dbReference type="AlphaFoldDB" id="A0A1U9NGJ3"/>
<evidence type="ECO:0000256" key="3">
    <source>
        <dbReference type="HAMAP-Rule" id="MF_01440"/>
    </source>
</evidence>
<dbReference type="SUPFAM" id="SSF64438">
    <property type="entry name" value="CNF1/YfiH-like putative cysteine hydrolases"/>
    <property type="match status" value="1"/>
</dbReference>
<dbReference type="PANTHER" id="PTHR35147">
    <property type="entry name" value="CHEMORECEPTOR GLUTAMINE DEAMIDASE CHED-RELATED"/>
    <property type="match status" value="1"/>
</dbReference>
<sequence>MVKTKKTVDISDAAVSRNPNEVIVTYSLGSCVGVSLYDPATKIGGMLHYQLPESKLDPEKAKRLPFMFADTGIKLLVDKMVSMGASKKRMNVKIAGGAAMSTGPKGFDIGKRNHLAIRKVFWKLGMFIDAEDIGGTSPRNMYLDIADGTLTVRCVGRDKKL</sequence>
<evidence type="ECO:0000313" key="5">
    <source>
        <dbReference type="Proteomes" id="UP000189674"/>
    </source>
</evidence>
<keyword evidence="2 3" id="KW-0378">Hydrolase</keyword>
<protein>
    <recommendedName>
        <fullName evidence="3">Probable chemoreceptor glutamine deamidase CheD</fullName>
        <ecNumber evidence="3">3.5.1.44</ecNumber>
    </recommendedName>
</protein>
<dbReference type="Pfam" id="PF03975">
    <property type="entry name" value="CheD"/>
    <property type="match status" value="1"/>
</dbReference>
<reference evidence="5" key="1">
    <citation type="submission" date="2017-02" db="EMBL/GenBank/DDBJ databases">
        <title>Comparative genomics and description of representatives of a novel lineage of planctomycetes thriving in anoxic sediments.</title>
        <authorList>
            <person name="Spring S."/>
            <person name="Bunk B."/>
            <person name="Sproer C."/>
        </authorList>
    </citation>
    <scope>NUCLEOTIDE SEQUENCE [LARGE SCALE GENOMIC DNA]</scope>
    <source>
        <strain evidence="5">ST-NAGAB-D1</strain>
    </source>
</reference>
<evidence type="ECO:0000256" key="2">
    <source>
        <dbReference type="ARBA" id="ARBA00022801"/>
    </source>
</evidence>
<dbReference type="PANTHER" id="PTHR35147:SF1">
    <property type="entry name" value="CHEMORECEPTOR GLUTAMINE DEAMIDASE CHED-RELATED"/>
    <property type="match status" value="1"/>
</dbReference>
<dbReference type="HAMAP" id="MF_01440">
    <property type="entry name" value="CheD"/>
    <property type="match status" value="1"/>
</dbReference>
<evidence type="ECO:0000313" key="4">
    <source>
        <dbReference type="EMBL" id="AQT66877.1"/>
    </source>
</evidence>
<dbReference type="OrthoDB" id="9807202at2"/>
<dbReference type="EMBL" id="CP019791">
    <property type="protein sequence ID" value="AQT66877.1"/>
    <property type="molecule type" value="Genomic_DNA"/>
</dbReference>
<comment type="function">
    <text evidence="3">Probably deamidates glutamine residues to glutamate on methyl-accepting chemotaxis receptors (MCPs), playing an important role in chemotaxis.</text>
</comment>
<name>A0A1U9NGJ3_9BACT</name>
<keyword evidence="4" id="KW-0675">Receptor</keyword>
<dbReference type="EC" id="3.5.1.44" evidence="3"/>
<keyword evidence="1 3" id="KW-0145">Chemotaxis</keyword>
<dbReference type="CDD" id="cd16352">
    <property type="entry name" value="CheD"/>
    <property type="match status" value="1"/>
</dbReference>
<comment type="catalytic activity">
    <reaction evidence="3">
        <text>L-glutaminyl-[protein] + H2O = L-glutamyl-[protein] + NH4(+)</text>
        <dbReference type="Rhea" id="RHEA:16441"/>
        <dbReference type="Rhea" id="RHEA-COMP:10207"/>
        <dbReference type="Rhea" id="RHEA-COMP:10208"/>
        <dbReference type="ChEBI" id="CHEBI:15377"/>
        <dbReference type="ChEBI" id="CHEBI:28938"/>
        <dbReference type="ChEBI" id="CHEBI:29973"/>
        <dbReference type="ChEBI" id="CHEBI:30011"/>
        <dbReference type="EC" id="3.5.1.44"/>
    </reaction>
</comment>
<dbReference type="GO" id="GO:0050568">
    <property type="term" value="F:protein-glutamine glutaminase activity"/>
    <property type="evidence" value="ECO:0007669"/>
    <property type="project" value="UniProtKB-UniRule"/>
</dbReference>
<dbReference type="Proteomes" id="UP000189674">
    <property type="component" value="Chromosome"/>
</dbReference>
<dbReference type="InterPro" id="IPR005659">
    <property type="entry name" value="Chemorcpt_Glu_NH3ase_CheD"/>
</dbReference>
<gene>
    <name evidence="3 4" type="primary">cheD</name>
    <name evidence="4" type="ORF">STSP2_00015</name>
</gene>
<dbReference type="GO" id="GO:0006935">
    <property type="term" value="P:chemotaxis"/>
    <property type="evidence" value="ECO:0007669"/>
    <property type="project" value="UniProtKB-UniRule"/>
</dbReference>
<accession>A0A1U9NGJ3</accession>
<comment type="similarity">
    <text evidence="3">Belongs to the CheD family.</text>
</comment>
<dbReference type="Gene3D" id="3.30.1330.200">
    <property type="match status" value="1"/>
</dbReference>
<organism evidence="4 5">
    <name type="scientific">Anaerohalosphaera lusitana</name>
    <dbReference type="NCBI Taxonomy" id="1936003"/>
    <lineage>
        <taxon>Bacteria</taxon>
        <taxon>Pseudomonadati</taxon>
        <taxon>Planctomycetota</taxon>
        <taxon>Phycisphaerae</taxon>
        <taxon>Sedimentisphaerales</taxon>
        <taxon>Anaerohalosphaeraceae</taxon>
        <taxon>Anaerohalosphaera</taxon>
    </lineage>
</organism>
<dbReference type="STRING" id="1936003.STSP2_00015"/>
<keyword evidence="5" id="KW-1185">Reference proteome</keyword>
<dbReference type="InterPro" id="IPR038592">
    <property type="entry name" value="CheD-like_sf"/>
</dbReference>
<evidence type="ECO:0000256" key="1">
    <source>
        <dbReference type="ARBA" id="ARBA00022500"/>
    </source>
</evidence>
<proteinExistence type="inferred from homology"/>
<dbReference type="RefSeq" id="WP_146658683.1">
    <property type="nucleotide sequence ID" value="NZ_CP019791.1"/>
</dbReference>
<dbReference type="InterPro" id="IPR011324">
    <property type="entry name" value="Cytotoxic_necrot_fac-like_cat"/>
</dbReference>
<dbReference type="KEGG" id="alus:STSP2_00015"/>